<dbReference type="Proteomes" id="UP000184188">
    <property type="component" value="Unassembled WGS sequence"/>
</dbReference>
<dbReference type="AlphaFoldDB" id="A0A1L9SNV5"/>
<evidence type="ECO:0008006" key="3">
    <source>
        <dbReference type="Google" id="ProtNLM"/>
    </source>
</evidence>
<proteinExistence type="predicted"/>
<evidence type="ECO:0000313" key="1">
    <source>
        <dbReference type="EMBL" id="OJJ48783.1"/>
    </source>
</evidence>
<gene>
    <name evidence="1" type="ORF">ASPZODRAFT_60073</name>
</gene>
<dbReference type="PANTHER" id="PTHR28152:SF1">
    <property type="entry name" value="HYDROXYACYL-THIOESTER DEHYDRATASE TYPE 2, MITOCHONDRIAL"/>
    <property type="match status" value="1"/>
</dbReference>
<dbReference type="GO" id="GO:0019171">
    <property type="term" value="F:(3R)-hydroxyacyl-[acyl-carrier-protein] dehydratase activity"/>
    <property type="evidence" value="ECO:0007669"/>
    <property type="project" value="TreeGrafter"/>
</dbReference>
<dbReference type="PANTHER" id="PTHR28152">
    <property type="entry name" value="HYDROXYACYL-THIOESTER DEHYDRATASE TYPE 2, MITOCHONDRIAL"/>
    <property type="match status" value="1"/>
</dbReference>
<dbReference type="InterPro" id="IPR052741">
    <property type="entry name" value="Mitochondrial_HTD2"/>
</dbReference>
<dbReference type="OrthoDB" id="3257538at2759"/>
<sequence>MFSAKCGLLVLSRASSSLSKQLHHELTSRTIPLSYDYLYPQQSHLLDLTLLESLENLVDCSNESKLSTTLPSIKNPPRMQVGHHLVYFPPQVALSQLLPDGTDTLHFPGSPFNSRLWAGGRVKFPFPTGILLDGRRAACLETIQDVIVRGRTGEEKVIVKIERRMGTVEEGEEEIDIRQRLLRDDEEQTGNALIVENRDLVFLRNKTEDLVNHENDRLDRTTRILKPPSNAEFRHKIKASKAMLFRFSALTFNAHSIHLDRAYTQGVEGHRDLLVHGPLTLVLLLSTLRRYLAGLEIAIQGIEYRNLTPLFVDENFAVCGKPKSGALAGTWDVWIENMSGGLAVRATVHTALVEPDKTVNTIP</sequence>
<dbReference type="VEuPathDB" id="FungiDB:ASPZODRAFT_60073"/>
<evidence type="ECO:0000313" key="2">
    <source>
        <dbReference type="Proteomes" id="UP000184188"/>
    </source>
</evidence>
<organism evidence="1 2">
    <name type="scientific">Penicilliopsis zonata CBS 506.65</name>
    <dbReference type="NCBI Taxonomy" id="1073090"/>
    <lineage>
        <taxon>Eukaryota</taxon>
        <taxon>Fungi</taxon>
        <taxon>Dikarya</taxon>
        <taxon>Ascomycota</taxon>
        <taxon>Pezizomycotina</taxon>
        <taxon>Eurotiomycetes</taxon>
        <taxon>Eurotiomycetidae</taxon>
        <taxon>Eurotiales</taxon>
        <taxon>Aspergillaceae</taxon>
        <taxon>Penicilliopsis</taxon>
    </lineage>
</organism>
<protein>
    <recommendedName>
        <fullName evidence="3">MaoC-like domain-containing protein</fullName>
    </recommendedName>
</protein>
<dbReference type="GeneID" id="34615354"/>
<dbReference type="EMBL" id="KV878338">
    <property type="protein sequence ID" value="OJJ48783.1"/>
    <property type="molecule type" value="Genomic_DNA"/>
</dbReference>
<dbReference type="InterPro" id="IPR029069">
    <property type="entry name" value="HotDog_dom_sf"/>
</dbReference>
<reference evidence="2" key="1">
    <citation type="journal article" date="2017" name="Genome Biol.">
        <title>Comparative genomics reveals high biological diversity and specific adaptations in the industrially and medically important fungal genus Aspergillus.</title>
        <authorList>
            <person name="de Vries R.P."/>
            <person name="Riley R."/>
            <person name="Wiebenga A."/>
            <person name="Aguilar-Osorio G."/>
            <person name="Amillis S."/>
            <person name="Uchima C.A."/>
            <person name="Anderluh G."/>
            <person name="Asadollahi M."/>
            <person name="Askin M."/>
            <person name="Barry K."/>
            <person name="Battaglia E."/>
            <person name="Bayram O."/>
            <person name="Benocci T."/>
            <person name="Braus-Stromeyer S.A."/>
            <person name="Caldana C."/>
            <person name="Canovas D."/>
            <person name="Cerqueira G.C."/>
            <person name="Chen F."/>
            <person name="Chen W."/>
            <person name="Choi C."/>
            <person name="Clum A."/>
            <person name="Dos Santos R.A."/>
            <person name="Damasio A.R."/>
            <person name="Diallinas G."/>
            <person name="Emri T."/>
            <person name="Fekete E."/>
            <person name="Flipphi M."/>
            <person name="Freyberg S."/>
            <person name="Gallo A."/>
            <person name="Gournas C."/>
            <person name="Habgood R."/>
            <person name="Hainaut M."/>
            <person name="Harispe M.L."/>
            <person name="Henrissat B."/>
            <person name="Hilden K.S."/>
            <person name="Hope R."/>
            <person name="Hossain A."/>
            <person name="Karabika E."/>
            <person name="Karaffa L."/>
            <person name="Karanyi Z."/>
            <person name="Krasevec N."/>
            <person name="Kuo A."/>
            <person name="Kusch H."/>
            <person name="LaButti K."/>
            <person name="Lagendijk E.L."/>
            <person name="Lapidus A."/>
            <person name="Levasseur A."/>
            <person name="Lindquist E."/>
            <person name="Lipzen A."/>
            <person name="Logrieco A.F."/>
            <person name="MacCabe A."/>
            <person name="Maekelae M.R."/>
            <person name="Malavazi I."/>
            <person name="Melin P."/>
            <person name="Meyer V."/>
            <person name="Mielnichuk N."/>
            <person name="Miskei M."/>
            <person name="Molnar A.P."/>
            <person name="Mule G."/>
            <person name="Ngan C.Y."/>
            <person name="Orejas M."/>
            <person name="Orosz E."/>
            <person name="Ouedraogo J.P."/>
            <person name="Overkamp K.M."/>
            <person name="Park H.-S."/>
            <person name="Perrone G."/>
            <person name="Piumi F."/>
            <person name="Punt P.J."/>
            <person name="Ram A.F."/>
            <person name="Ramon A."/>
            <person name="Rauscher S."/>
            <person name="Record E."/>
            <person name="Riano-Pachon D.M."/>
            <person name="Robert V."/>
            <person name="Roehrig J."/>
            <person name="Ruller R."/>
            <person name="Salamov A."/>
            <person name="Salih N.S."/>
            <person name="Samson R.A."/>
            <person name="Sandor E."/>
            <person name="Sanguinetti M."/>
            <person name="Schuetze T."/>
            <person name="Sepcic K."/>
            <person name="Shelest E."/>
            <person name="Sherlock G."/>
            <person name="Sophianopoulou V."/>
            <person name="Squina F.M."/>
            <person name="Sun H."/>
            <person name="Susca A."/>
            <person name="Todd R.B."/>
            <person name="Tsang A."/>
            <person name="Unkles S.E."/>
            <person name="van de Wiele N."/>
            <person name="van Rossen-Uffink D."/>
            <person name="Oliveira J.V."/>
            <person name="Vesth T.C."/>
            <person name="Visser J."/>
            <person name="Yu J.-H."/>
            <person name="Zhou M."/>
            <person name="Andersen M.R."/>
            <person name="Archer D.B."/>
            <person name="Baker S.E."/>
            <person name="Benoit I."/>
            <person name="Brakhage A.A."/>
            <person name="Braus G.H."/>
            <person name="Fischer R."/>
            <person name="Frisvad J.C."/>
            <person name="Goldman G.H."/>
            <person name="Houbraken J."/>
            <person name="Oakley B."/>
            <person name="Pocsi I."/>
            <person name="Scazzocchio C."/>
            <person name="Seiboth B."/>
            <person name="vanKuyk P.A."/>
            <person name="Wortman J."/>
            <person name="Dyer P.S."/>
            <person name="Grigoriev I.V."/>
        </authorList>
    </citation>
    <scope>NUCLEOTIDE SEQUENCE [LARGE SCALE GENOMIC DNA]</scope>
    <source>
        <strain evidence="2">CBS 506.65</strain>
    </source>
</reference>
<dbReference type="GO" id="GO:0005739">
    <property type="term" value="C:mitochondrion"/>
    <property type="evidence" value="ECO:0007669"/>
    <property type="project" value="TreeGrafter"/>
</dbReference>
<dbReference type="Gene3D" id="3.10.129.10">
    <property type="entry name" value="Hotdog Thioesterase"/>
    <property type="match status" value="1"/>
</dbReference>
<keyword evidence="2" id="KW-1185">Reference proteome</keyword>
<accession>A0A1L9SNV5</accession>
<name>A0A1L9SNV5_9EURO</name>
<dbReference type="RefSeq" id="XP_022583293.1">
    <property type="nucleotide sequence ID" value="XM_022728890.1"/>
</dbReference>
<dbReference type="SUPFAM" id="SSF54637">
    <property type="entry name" value="Thioesterase/thiol ester dehydrase-isomerase"/>
    <property type="match status" value="1"/>
</dbReference>
<dbReference type="STRING" id="1073090.A0A1L9SNV5"/>